<feature type="transmembrane region" description="Helical" evidence="7">
    <location>
        <begin position="23"/>
        <end position="41"/>
    </location>
</feature>
<dbReference type="InterPro" id="IPR051788">
    <property type="entry name" value="MFS_Transporter"/>
</dbReference>
<dbReference type="OrthoDB" id="1674541at2"/>
<dbReference type="AlphaFoldDB" id="A0A5C5UD45"/>
<dbReference type="InterPro" id="IPR036259">
    <property type="entry name" value="MFS_trans_sf"/>
</dbReference>
<comment type="similarity">
    <text evidence="2">Belongs to the major facilitator superfamily.</text>
</comment>
<proteinExistence type="inferred from homology"/>
<feature type="transmembrane region" description="Helical" evidence="7">
    <location>
        <begin position="280"/>
        <end position="300"/>
    </location>
</feature>
<evidence type="ECO:0000256" key="1">
    <source>
        <dbReference type="ARBA" id="ARBA00004127"/>
    </source>
</evidence>
<dbReference type="GO" id="GO:0012505">
    <property type="term" value="C:endomembrane system"/>
    <property type="evidence" value="ECO:0007669"/>
    <property type="project" value="UniProtKB-SubCell"/>
</dbReference>
<keyword evidence="4 7" id="KW-0812">Transmembrane</keyword>
<feature type="transmembrane region" description="Helical" evidence="7">
    <location>
        <begin position="306"/>
        <end position="329"/>
    </location>
</feature>
<dbReference type="PANTHER" id="PTHR23514:SF3">
    <property type="entry name" value="BYPASS OF STOP CODON PROTEIN 6"/>
    <property type="match status" value="1"/>
</dbReference>
<keyword evidence="5 7" id="KW-1133">Transmembrane helix</keyword>
<dbReference type="Pfam" id="PF07690">
    <property type="entry name" value="MFS_1"/>
    <property type="match status" value="1"/>
</dbReference>
<evidence type="ECO:0000256" key="3">
    <source>
        <dbReference type="ARBA" id="ARBA00022448"/>
    </source>
</evidence>
<keyword evidence="9" id="KW-1185">Reference proteome</keyword>
<evidence type="ECO:0000256" key="7">
    <source>
        <dbReference type="SAM" id="Phobius"/>
    </source>
</evidence>
<gene>
    <name evidence="8" type="ORF">FRX94_09060</name>
</gene>
<feature type="transmembrane region" description="Helical" evidence="7">
    <location>
        <begin position="80"/>
        <end position="103"/>
    </location>
</feature>
<keyword evidence="6 7" id="KW-0472">Membrane</keyword>
<dbReference type="GO" id="GO:0016020">
    <property type="term" value="C:membrane"/>
    <property type="evidence" value="ECO:0007669"/>
    <property type="project" value="TreeGrafter"/>
</dbReference>
<dbReference type="PANTHER" id="PTHR23514">
    <property type="entry name" value="BYPASS OF STOP CODON PROTEIN 6"/>
    <property type="match status" value="1"/>
</dbReference>
<evidence type="ECO:0000313" key="8">
    <source>
        <dbReference type="EMBL" id="TWT24014.1"/>
    </source>
</evidence>
<evidence type="ECO:0000256" key="2">
    <source>
        <dbReference type="ARBA" id="ARBA00008335"/>
    </source>
</evidence>
<evidence type="ECO:0000256" key="4">
    <source>
        <dbReference type="ARBA" id="ARBA00022692"/>
    </source>
</evidence>
<feature type="transmembrane region" description="Helical" evidence="7">
    <location>
        <begin position="53"/>
        <end position="73"/>
    </location>
</feature>
<keyword evidence="3" id="KW-0813">Transport</keyword>
<dbReference type="GO" id="GO:0022857">
    <property type="term" value="F:transmembrane transporter activity"/>
    <property type="evidence" value="ECO:0007669"/>
    <property type="project" value="InterPro"/>
</dbReference>
<comment type="caution">
    <text evidence="8">The sequence shown here is derived from an EMBL/GenBank/DDBJ whole genome shotgun (WGS) entry which is preliminary data.</text>
</comment>
<feature type="transmembrane region" description="Helical" evidence="7">
    <location>
        <begin position="140"/>
        <end position="158"/>
    </location>
</feature>
<accession>A0A5C5UD45</accession>
<comment type="subcellular location">
    <subcellularLocation>
        <location evidence="1">Endomembrane system</location>
        <topology evidence="1">Multi-pass membrane protein</topology>
    </subcellularLocation>
</comment>
<feature type="transmembrane region" description="Helical" evidence="7">
    <location>
        <begin position="250"/>
        <end position="273"/>
    </location>
</feature>
<sequence length="396" mass="42864">MNNPVGYFQEIYGRFSARTCSEAIVYFLIGVAHVFWGVRFADSQFLGLSTLPVLLTVQFAAYLSGVLVTPILAKFADLRAFVPISIGMYCLAICVGATSWSMVLLLGSSLLLGLMAGMQETIIAAAVLADRGRRQQIFILEKFFGLGAFTFPFFVALTDVSDLFYLYGICICILAIVALGLWISSDIGEAGHSAVSEVPRLKTRYQSDRSQTKKSMLFTLMVVALFYGGFETNFVNWLPAFGSHSGGNAIGEIAISLFWVGIVVGRLVINLALSRFSTGFLLFVSGVALTVFVFVLGLSLNITHRFWLYVLILIIGLSSSVIFPGLLSYAAGKVHVDTARVTSALVSSATLGGSVCAMPFGFIVSNFGERSLCLVFAVLGVLAILLMYSTTIVRRH</sequence>
<reference evidence="8 9" key="1">
    <citation type="submission" date="2019-08" db="EMBL/GenBank/DDBJ databases">
        <authorList>
            <person name="Lei W."/>
        </authorList>
    </citation>
    <scope>NUCLEOTIDE SEQUENCE [LARGE SCALE GENOMIC DNA]</scope>
    <source>
        <strain evidence="8 9">CCUG 58627</strain>
    </source>
</reference>
<feature type="transmembrane region" description="Helical" evidence="7">
    <location>
        <begin position="374"/>
        <end position="393"/>
    </location>
</feature>
<dbReference type="InterPro" id="IPR011701">
    <property type="entry name" value="MFS"/>
</dbReference>
<dbReference type="SUPFAM" id="SSF103473">
    <property type="entry name" value="MFS general substrate transporter"/>
    <property type="match status" value="1"/>
</dbReference>
<dbReference type="RefSeq" id="WP_146324808.1">
    <property type="nucleotide sequence ID" value="NZ_BAABLR010000026.1"/>
</dbReference>
<name>A0A5C5UD45_9CORY</name>
<evidence type="ECO:0000256" key="6">
    <source>
        <dbReference type="ARBA" id="ARBA00023136"/>
    </source>
</evidence>
<dbReference type="Gene3D" id="1.20.1250.20">
    <property type="entry name" value="MFS general substrate transporter like domains"/>
    <property type="match status" value="1"/>
</dbReference>
<feature type="transmembrane region" description="Helical" evidence="7">
    <location>
        <begin position="109"/>
        <end position="128"/>
    </location>
</feature>
<protein>
    <submittedName>
        <fullName evidence="8">MFS transporter</fullName>
    </submittedName>
</protein>
<dbReference type="Proteomes" id="UP000320791">
    <property type="component" value="Unassembled WGS sequence"/>
</dbReference>
<feature type="transmembrane region" description="Helical" evidence="7">
    <location>
        <begin position="214"/>
        <end position="230"/>
    </location>
</feature>
<organism evidence="8 9">
    <name type="scientific">Corynebacterium canis</name>
    <dbReference type="NCBI Taxonomy" id="679663"/>
    <lineage>
        <taxon>Bacteria</taxon>
        <taxon>Bacillati</taxon>
        <taxon>Actinomycetota</taxon>
        <taxon>Actinomycetes</taxon>
        <taxon>Mycobacteriales</taxon>
        <taxon>Corynebacteriaceae</taxon>
        <taxon>Corynebacterium</taxon>
    </lineage>
</organism>
<evidence type="ECO:0000256" key="5">
    <source>
        <dbReference type="ARBA" id="ARBA00022989"/>
    </source>
</evidence>
<feature type="transmembrane region" description="Helical" evidence="7">
    <location>
        <begin position="341"/>
        <end position="362"/>
    </location>
</feature>
<feature type="transmembrane region" description="Helical" evidence="7">
    <location>
        <begin position="164"/>
        <end position="183"/>
    </location>
</feature>
<dbReference type="EMBL" id="VOHM01000020">
    <property type="protein sequence ID" value="TWT24014.1"/>
    <property type="molecule type" value="Genomic_DNA"/>
</dbReference>
<evidence type="ECO:0000313" key="9">
    <source>
        <dbReference type="Proteomes" id="UP000320791"/>
    </source>
</evidence>